<gene>
    <name evidence="3" type="ORF">OO014_14730</name>
</gene>
<feature type="region of interest" description="Disordered" evidence="1">
    <location>
        <begin position="124"/>
        <end position="165"/>
    </location>
</feature>
<reference evidence="3 4" key="1">
    <citation type="submission" date="2022-11" db="EMBL/GenBank/DDBJ databases">
        <title>Anaerobic phenanthrene biodegradation by a DNRA strain PheN6.</title>
        <authorList>
            <person name="Zhang Z."/>
        </authorList>
    </citation>
    <scope>NUCLEOTIDE SEQUENCE [LARGE SCALE GENOMIC DNA]</scope>
    <source>
        <strain evidence="3 4">PheN6</strain>
    </source>
</reference>
<protein>
    <submittedName>
        <fullName evidence="3">PH domain-containing protein</fullName>
    </submittedName>
</protein>
<name>A0ABT5GJY6_9MICO</name>
<dbReference type="EMBL" id="JAPFQL010000070">
    <property type="protein sequence ID" value="MDC5698511.1"/>
    <property type="molecule type" value="Genomic_DNA"/>
</dbReference>
<keyword evidence="2" id="KW-1133">Transmembrane helix</keyword>
<accession>A0ABT5GJY6</accession>
<evidence type="ECO:0000256" key="1">
    <source>
        <dbReference type="SAM" id="MobiDB-lite"/>
    </source>
</evidence>
<comment type="caution">
    <text evidence="3">The sequence shown here is derived from an EMBL/GenBank/DDBJ whole genome shotgun (WGS) entry which is preliminary data.</text>
</comment>
<feature type="compositionally biased region" description="Low complexity" evidence="1">
    <location>
        <begin position="139"/>
        <end position="154"/>
    </location>
</feature>
<dbReference type="RefSeq" id="WP_272463083.1">
    <property type="nucleotide sequence ID" value="NZ_JAPFQL010000070.1"/>
</dbReference>
<evidence type="ECO:0000313" key="4">
    <source>
        <dbReference type="Proteomes" id="UP001150259"/>
    </source>
</evidence>
<feature type="transmembrane region" description="Helical" evidence="2">
    <location>
        <begin position="196"/>
        <end position="215"/>
    </location>
</feature>
<proteinExistence type="predicted"/>
<sequence>MRAGGTSPTDPHRPGSVDQRSVVTLRPGSSIAIGAFGAVAGLALLLPALRGPDRDWVVISSIVLALVLLWLFVVRPCAQLGPDGIRLVNPLRVVDLTWPVIEEVRSRWALELVSAGRRYTAWGVPADPGRPRHGRSTVAPPEGWSGSGSAPSAGRRPKAEAQTVAEEIERRIAADRCRPAAARTGAPRTDVQSWDAPAVAMLVGAAAFFVVTVLAL</sequence>
<organism evidence="3 4">
    <name type="scientific">Intrasporangium calvum</name>
    <dbReference type="NCBI Taxonomy" id="53358"/>
    <lineage>
        <taxon>Bacteria</taxon>
        <taxon>Bacillati</taxon>
        <taxon>Actinomycetota</taxon>
        <taxon>Actinomycetes</taxon>
        <taxon>Micrococcales</taxon>
        <taxon>Intrasporangiaceae</taxon>
        <taxon>Intrasporangium</taxon>
    </lineage>
</organism>
<dbReference type="Proteomes" id="UP001150259">
    <property type="component" value="Unassembled WGS sequence"/>
</dbReference>
<evidence type="ECO:0000313" key="3">
    <source>
        <dbReference type="EMBL" id="MDC5698511.1"/>
    </source>
</evidence>
<keyword evidence="2" id="KW-0472">Membrane</keyword>
<keyword evidence="4" id="KW-1185">Reference proteome</keyword>
<keyword evidence="2" id="KW-0812">Transmembrane</keyword>
<evidence type="ECO:0000256" key="2">
    <source>
        <dbReference type="SAM" id="Phobius"/>
    </source>
</evidence>
<feature type="transmembrane region" description="Helical" evidence="2">
    <location>
        <begin position="56"/>
        <end position="73"/>
    </location>
</feature>
<feature type="transmembrane region" description="Helical" evidence="2">
    <location>
        <begin position="31"/>
        <end position="49"/>
    </location>
</feature>